<sequence length="58" mass="6747">MPDKMTLNEAIYLVLEVAEHYRKDSKKGSIVNGERLGTAIKHLQSFLGDYYINERYVK</sequence>
<organism evidence="1">
    <name type="scientific">marine metagenome</name>
    <dbReference type="NCBI Taxonomy" id="408172"/>
    <lineage>
        <taxon>unclassified sequences</taxon>
        <taxon>metagenomes</taxon>
        <taxon>ecological metagenomes</taxon>
    </lineage>
</organism>
<dbReference type="EMBL" id="UINC01124789">
    <property type="protein sequence ID" value="SVD02175.1"/>
    <property type="molecule type" value="Genomic_DNA"/>
</dbReference>
<name>A0A382RYD6_9ZZZZ</name>
<gene>
    <name evidence="1" type="ORF">METZ01_LOCUS355029</name>
</gene>
<protein>
    <submittedName>
        <fullName evidence="1">Uncharacterized protein</fullName>
    </submittedName>
</protein>
<proteinExistence type="predicted"/>
<dbReference type="AlphaFoldDB" id="A0A382RYD6"/>
<reference evidence="1" key="1">
    <citation type="submission" date="2018-05" db="EMBL/GenBank/DDBJ databases">
        <authorList>
            <person name="Lanie J.A."/>
            <person name="Ng W.-L."/>
            <person name="Kazmierczak K.M."/>
            <person name="Andrzejewski T.M."/>
            <person name="Davidsen T.M."/>
            <person name="Wayne K.J."/>
            <person name="Tettelin H."/>
            <person name="Glass J.I."/>
            <person name="Rusch D."/>
            <person name="Podicherti R."/>
            <person name="Tsui H.-C.T."/>
            <person name="Winkler M.E."/>
        </authorList>
    </citation>
    <scope>NUCLEOTIDE SEQUENCE</scope>
</reference>
<accession>A0A382RYD6</accession>
<evidence type="ECO:0000313" key="1">
    <source>
        <dbReference type="EMBL" id="SVD02175.1"/>
    </source>
</evidence>